<reference evidence="1" key="1">
    <citation type="submission" date="2020-10" db="EMBL/GenBank/DDBJ databases">
        <authorList>
            <person name="Han B."/>
            <person name="Lu T."/>
            <person name="Zhao Q."/>
            <person name="Huang X."/>
            <person name="Zhao Y."/>
        </authorList>
    </citation>
    <scope>NUCLEOTIDE SEQUENCE</scope>
</reference>
<proteinExistence type="predicted"/>
<gene>
    <name evidence="1" type="ORF">NCGR_LOCUS36712</name>
</gene>
<sequence>MAAAQQHGRGTATGCCASVRVVQQRHDAGSREADAVPICPDPDTLQVQLSTYAALRSCPHALQRLCATVRLGCQRHCAGLYLLAASAALADLPLLFCVSETCAGVLKENKTFLTPVFCN</sequence>
<organism evidence="1 2">
    <name type="scientific">Miscanthus lutarioriparius</name>
    <dbReference type="NCBI Taxonomy" id="422564"/>
    <lineage>
        <taxon>Eukaryota</taxon>
        <taxon>Viridiplantae</taxon>
        <taxon>Streptophyta</taxon>
        <taxon>Embryophyta</taxon>
        <taxon>Tracheophyta</taxon>
        <taxon>Spermatophyta</taxon>
        <taxon>Magnoliopsida</taxon>
        <taxon>Liliopsida</taxon>
        <taxon>Poales</taxon>
        <taxon>Poaceae</taxon>
        <taxon>PACMAD clade</taxon>
        <taxon>Panicoideae</taxon>
        <taxon>Andropogonodae</taxon>
        <taxon>Andropogoneae</taxon>
        <taxon>Saccharinae</taxon>
        <taxon>Miscanthus</taxon>
    </lineage>
</organism>
<evidence type="ECO:0000313" key="1">
    <source>
        <dbReference type="EMBL" id="CAD6253070.1"/>
    </source>
</evidence>
<keyword evidence="2" id="KW-1185">Reference proteome</keyword>
<comment type="caution">
    <text evidence="1">The sequence shown here is derived from an EMBL/GenBank/DDBJ whole genome shotgun (WGS) entry which is preliminary data.</text>
</comment>
<dbReference type="AlphaFoldDB" id="A0A811QBT3"/>
<evidence type="ECO:0000313" key="2">
    <source>
        <dbReference type="Proteomes" id="UP000604825"/>
    </source>
</evidence>
<protein>
    <submittedName>
        <fullName evidence="1">Uncharacterized protein</fullName>
    </submittedName>
</protein>
<dbReference type="EMBL" id="CAJGYO010000009">
    <property type="protein sequence ID" value="CAD6253070.1"/>
    <property type="molecule type" value="Genomic_DNA"/>
</dbReference>
<dbReference type="Proteomes" id="UP000604825">
    <property type="component" value="Unassembled WGS sequence"/>
</dbReference>
<accession>A0A811QBT3</accession>
<name>A0A811QBT3_9POAL</name>